<dbReference type="RefSeq" id="WP_036759671.1">
    <property type="nucleotide sequence ID" value="NZ_CP035287.1"/>
</dbReference>
<name>A0A099F8P3_PARVE</name>
<feature type="transmembrane region" description="Helical" evidence="1">
    <location>
        <begin position="20"/>
        <end position="39"/>
    </location>
</feature>
<evidence type="ECO:0000256" key="1">
    <source>
        <dbReference type="SAM" id="Phobius"/>
    </source>
</evidence>
<keyword evidence="1" id="KW-1133">Transmembrane helix</keyword>
<accession>A0A3D9XS58</accession>
<feature type="transmembrane region" description="Helical" evidence="1">
    <location>
        <begin position="45"/>
        <end position="64"/>
    </location>
</feature>
<dbReference type="AlphaFoldDB" id="A0A099F8P3"/>
<gene>
    <name evidence="3" type="ORF">ATH84_105228</name>
    <name evidence="2" type="ORF">BDD41_0919</name>
</gene>
<evidence type="ECO:0000313" key="5">
    <source>
        <dbReference type="Proteomes" id="UP000256941"/>
    </source>
</evidence>
<organism evidence="2 5">
    <name type="scientific">Paracoccus versutus</name>
    <name type="common">Thiobacillus versutus</name>
    <dbReference type="NCBI Taxonomy" id="34007"/>
    <lineage>
        <taxon>Bacteria</taxon>
        <taxon>Pseudomonadati</taxon>
        <taxon>Pseudomonadota</taxon>
        <taxon>Alphaproteobacteria</taxon>
        <taxon>Rhodobacterales</taxon>
        <taxon>Paracoccaceae</taxon>
        <taxon>Paracoccus</taxon>
    </lineage>
</organism>
<comment type="caution">
    <text evidence="2">The sequence shown here is derived from an EMBL/GenBank/DDBJ whole genome shotgun (WGS) entry which is preliminary data.</text>
</comment>
<protein>
    <submittedName>
        <fullName evidence="2">Uncharacterized protein</fullName>
    </submittedName>
</protein>
<dbReference type="Proteomes" id="UP000256941">
    <property type="component" value="Unassembled WGS sequence"/>
</dbReference>
<keyword evidence="1" id="KW-0812">Transmembrane</keyword>
<evidence type="ECO:0000313" key="3">
    <source>
        <dbReference type="EMBL" id="REG30496.1"/>
    </source>
</evidence>
<dbReference type="eggNOG" id="ENOG5030Z37">
    <property type="taxonomic scope" value="Bacteria"/>
</dbReference>
<reference evidence="4 5" key="1">
    <citation type="submission" date="2018-08" db="EMBL/GenBank/DDBJ databases">
        <title>Genomic Encyclopedia of Archaeal and Bacterial Type Strains, Phase II (KMG-II): from individual species to whole genera.</title>
        <authorList>
            <person name="Goeker M."/>
        </authorList>
    </citation>
    <scope>NUCLEOTIDE SEQUENCE [LARGE SCALE GENOMIC DNA]</scope>
    <source>
        <strain evidence="2 5">DSM 17099</strain>
        <strain evidence="3 4">DSM 582</strain>
    </source>
</reference>
<keyword evidence="1" id="KW-0472">Membrane</keyword>
<sequence length="65" mass="6676">MSEPLTPAEAQAEARTATALYIFALLVVVLAVVGVLIWGLPALGILGLAATLLMFLMLGAYAAGF</sequence>
<proteinExistence type="predicted"/>
<dbReference type="EMBL" id="QUMX01000052">
    <property type="protein sequence ID" value="REG30496.1"/>
    <property type="molecule type" value="Genomic_DNA"/>
</dbReference>
<evidence type="ECO:0000313" key="2">
    <source>
        <dbReference type="EMBL" id="REF72448.1"/>
    </source>
</evidence>
<dbReference type="Proteomes" id="UP000256794">
    <property type="component" value="Unassembled WGS sequence"/>
</dbReference>
<accession>A0A099F8P3</accession>
<dbReference type="EMBL" id="QTUJ01000001">
    <property type="protein sequence ID" value="REF72448.1"/>
    <property type="molecule type" value="Genomic_DNA"/>
</dbReference>
<evidence type="ECO:0000313" key="4">
    <source>
        <dbReference type="Proteomes" id="UP000256794"/>
    </source>
</evidence>
<keyword evidence="4" id="KW-1185">Reference proteome</keyword>